<evidence type="ECO:0000313" key="9">
    <source>
        <dbReference type="RefSeq" id="XP_031575496.1"/>
    </source>
</evidence>
<feature type="domain" description="THAP-type" evidence="7">
    <location>
        <begin position="1"/>
        <end position="82"/>
    </location>
</feature>
<dbReference type="AlphaFoldDB" id="A0A6P8J5V0"/>
<dbReference type="InParanoid" id="A0A6P8J5V0"/>
<keyword evidence="3" id="KW-0862">Zinc</keyword>
<name>A0A6P8J5V0_ACTTE</name>
<evidence type="ECO:0000256" key="1">
    <source>
        <dbReference type="ARBA" id="ARBA00022723"/>
    </source>
</evidence>
<dbReference type="GeneID" id="116309087"/>
<evidence type="ECO:0000256" key="6">
    <source>
        <dbReference type="SAM" id="MobiDB-lite"/>
    </source>
</evidence>
<evidence type="ECO:0000256" key="2">
    <source>
        <dbReference type="ARBA" id="ARBA00022771"/>
    </source>
</evidence>
<dbReference type="SUPFAM" id="SSF57716">
    <property type="entry name" value="Glucocorticoid receptor-like (DNA-binding domain)"/>
    <property type="match status" value="1"/>
</dbReference>
<dbReference type="Pfam" id="PF05485">
    <property type="entry name" value="THAP"/>
    <property type="match status" value="1"/>
</dbReference>
<evidence type="ECO:0000259" key="7">
    <source>
        <dbReference type="PROSITE" id="PS50950"/>
    </source>
</evidence>
<reference evidence="9" key="1">
    <citation type="submission" date="2025-08" db="UniProtKB">
        <authorList>
            <consortium name="RefSeq"/>
        </authorList>
    </citation>
    <scope>IDENTIFICATION</scope>
    <source>
        <tissue evidence="9">Tentacle</tissue>
    </source>
</reference>
<evidence type="ECO:0000313" key="8">
    <source>
        <dbReference type="Proteomes" id="UP000515163"/>
    </source>
</evidence>
<dbReference type="KEGG" id="aten:116309087"/>
<feature type="region of interest" description="Disordered" evidence="6">
    <location>
        <begin position="74"/>
        <end position="95"/>
    </location>
</feature>
<evidence type="ECO:0000256" key="5">
    <source>
        <dbReference type="PROSITE-ProRule" id="PRU00309"/>
    </source>
</evidence>
<dbReference type="GO" id="GO:0003677">
    <property type="term" value="F:DNA binding"/>
    <property type="evidence" value="ECO:0007669"/>
    <property type="project" value="UniProtKB-UniRule"/>
</dbReference>
<gene>
    <name evidence="9" type="primary">LOC116309087</name>
</gene>
<dbReference type="InterPro" id="IPR006612">
    <property type="entry name" value="THAP_Znf"/>
</dbReference>
<dbReference type="Proteomes" id="UP000515163">
    <property type="component" value="Unplaced"/>
</dbReference>
<dbReference type="PROSITE" id="PS50950">
    <property type="entry name" value="ZF_THAP"/>
    <property type="match status" value="1"/>
</dbReference>
<keyword evidence="8" id="KW-1185">Reference proteome</keyword>
<keyword evidence="4 5" id="KW-0238">DNA-binding</keyword>
<organism evidence="8 9">
    <name type="scientific">Actinia tenebrosa</name>
    <name type="common">Australian red waratah sea anemone</name>
    <dbReference type="NCBI Taxonomy" id="6105"/>
    <lineage>
        <taxon>Eukaryota</taxon>
        <taxon>Metazoa</taxon>
        <taxon>Cnidaria</taxon>
        <taxon>Anthozoa</taxon>
        <taxon>Hexacorallia</taxon>
        <taxon>Actiniaria</taxon>
        <taxon>Actiniidae</taxon>
        <taxon>Actinia</taxon>
    </lineage>
</organism>
<accession>A0A6P8J5V0</accession>
<protein>
    <submittedName>
        <fullName evidence="9">Uncharacterized protein LOC116309087</fullName>
    </submittedName>
</protein>
<dbReference type="GO" id="GO:0008270">
    <property type="term" value="F:zinc ion binding"/>
    <property type="evidence" value="ECO:0007669"/>
    <property type="project" value="UniProtKB-KW"/>
</dbReference>
<proteinExistence type="predicted"/>
<dbReference type="OrthoDB" id="5981051at2759"/>
<sequence>MVNCFVPDCDHHSDSHTCRFFGFPNKMKKKEEFNCRTRLIRIQDREPGEHSRVCSCHFREGKKSSGLEIFKRNGDKIFPAGNNKPPKTKKKPALKEDSFNVQTIVQSFLAAEDERKENLPRPSTEQVILATEVDVLKRELAT</sequence>
<evidence type="ECO:0000256" key="4">
    <source>
        <dbReference type="ARBA" id="ARBA00023125"/>
    </source>
</evidence>
<keyword evidence="1" id="KW-0479">Metal-binding</keyword>
<keyword evidence="2 5" id="KW-0863">Zinc-finger</keyword>
<evidence type="ECO:0000256" key="3">
    <source>
        <dbReference type="ARBA" id="ARBA00022833"/>
    </source>
</evidence>
<dbReference type="RefSeq" id="XP_031575496.1">
    <property type="nucleotide sequence ID" value="XM_031719636.1"/>
</dbReference>